<reference evidence="1 2" key="1">
    <citation type="submission" date="2018-01" db="EMBL/GenBank/DDBJ databases">
        <title>Metagenomic assembled genomes from two thermal pools in the Uzon Caldera, Kamchatka, Russia.</title>
        <authorList>
            <person name="Wilkins L."/>
            <person name="Ettinger C."/>
        </authorList>
    </citation>
    <scope>NUCLEOTIDE SEQUENCE [LARGE SCALE GENOMIC DNA]</scope>
    <source>
        <strain evidence="1">ARK-10</strain>
    </source>
</reference>
<protein>
    <submittedName>
        <fullName evidence="1">Uncharacterized protein</fullName>
    </submittedName>
</protein>
<gene>
    <name evidence="1" type="ORF">C0175_00280</name>
</gene>
<comment type="caution">
    <text evidence="1">The sequence shown here is derived from an EMBL/GenBank/DDBJ whole genome shotgun (WGS) entry which is preliminary data.</text>
</comment>
<evidence type="ECO:0000313" key="1">
    <source>
        <dbReference type="EMBL" id="PMP84299.1"/>
    </source>
</evidence>
<dbReference type="Proteomes" id="UP000236910">
    <property type="component" value="Unassembled WGS sequence"/>
</dbReference>
<proteinExistence type="predicted"/>
<dbReference type="EMBL" id="PNIX01000019">
    <property type="protein sequence ID" value="PMP84299.1"/>
    <property type="molecule type" value="Genomic_DNA"/>
</dbReference>
<evidence type="ECO:0000313" key="2">
    <source>
        <dbReference type="Proteomes" id="UP000236910"/>
    </source>
</evidence>
<accession>A0A2J6XA03</accession>
<name>A0A2J6XA03_9BACT</name>
<sequence length="131" mass="16152">MMNPLTELTETKIEGSLQAIVERNIREHPMFPVEFDGRFFEIRSFYIWIIEHKLPTGLWQKFFYPVYEMYRGEIDLDSSFPIIKIRYFSKNRDDEEYNSFDEALNKTFQKLKGYKFDEMKDFKYELHYRLE</sequence>
<organism evidence="1 2">
    <name type="scientific">Caldisericum exile</name>
    <dbReference type="NCBI Taxonomy" id="693075"/>
    <lineage>
        <taxon>Bacteria</taxon>
        <taxon>Pseudomonadati</taxon>
        <taxon>Caldisericota/Cryosericota group</taxon>
        <taxon>Caldisericota</taxon>
        <taxon>Caldisericia</taxon>
        <taxon>Caldisericales</taxon>
        <taxon>Caldisericaceae</taxon>
        <taxon>Caldisericum</taxon>
    </lineage>
</organism>
<dbReference type="AlphaFoldDB" id="A0A2J6XA03"/>